<keyword evidence="2" id="KW-1185">Reference proteome</keyword>
<dbReference type="RefSeq" id="WP_238240151.1">
    <property type="nucleotide sequence ID" value="NZ_BPQQ01000064.1"/>
</dbReference>
<accession>A0ABQ4SIB2</accession>
<name>A0ABQ4SIB2_9HYPH</name>
<reference evidence="1" key="2">
    <citation type="submission" date="2021-08" db="EMBL/GenBank/DDBJ databases">
        <authorList>
            <person name="Tani A."/>
            <person name="Ola A."/>
            <person name="Ogura Y."/>
            <person name="Katsura K."/>
            <person name="Hayashi T."/>
        </authorList>
    </citation>
    <scope>NUCLEOTIDE SEQUENCE</scope>
    <source>
        <strain evidence="1">DSM 17168</strain>
    </source>
</reference>
<gene>
    <name evidence="1" type="ORF">GMJLKIPL_4831</name>
</gene>
<proteinExistence type="predicted"/>
<evidence type="ECO:0000313" key="2">
    <source>
        <dbReference type="Proteomes" id="UP001055153"/>
    </source>
</evidence>
<reference evidence="1" key="1">
    <citation type="journal article" date="2021" name="Front. Microbiol.">
        <title>Comprehensive Comparative Genomics and Phenotyping of Methylobacterium Species.</title>
        <authorList>
            <person name="Alessa O."/>
            <person name="Ogura Y."/>
            <person name="Fujitani Y."/>
            <person name="Takami H."/>
            <person name="Hayashi T."/>
            <person name="Sahin N."/>
            <person name="Tani A."/>
        </authorList>
    </citation>
    <scope>NUCLEOTIDE SEQUENCE</scope>
    <source>
        <strain evidence="1">DSM 17168</strain>
    </source>
</reference>
<dbReference type="Proteomes" id="UP001055153">
    <property type="component" value="Unassembled WGS sequence"/>
</dbReference>
<sequence length="78" mass="8420">MRLISGLLARWLLRRADRDLVAAGALREAADAHQRRAERRMARAARLLAGRSGPAPRPAPRGGMALGALAALRGWRTA</sequence>
<comment type="caution">
    <text evidence="1">The sequence shown here is derived from an EMBL/GenBank/DDBJ whole genome shotgun (WGS) entry which is preliminary data.</text>
</comment>
<dbReference type="EMBL" id="BPQQ01000064">
    <property type="protein sequence ID" value="GJE02882.1"/>
    <property type="molecule type" value="Genomic_DNA"/>
</dbReference>
<organism evidence="1 2">
    <name type="scientific">Methylobacterium isbiliense</name>
    <dbReference type="NCBI Taxonomy" id="315478"/>
    <lineage>
        <taxon>Bacteria</taxon>
        <taxon>Pseudomonadati</taxon>
        <taxon>Pseudomonadota</taxon>
        <taxon>Alphaproteobacteria</taxon>
        <taxon>Hyphomicrobiales</taxon>
        <taxon>Methylobacteriaceae</taxon>
        <taxon>Methylobacterium</taxon>
    </lineage>
</organism>
<evidence type="ECO:0000313" key="1">
    <source>
        <dbReference type="EMBL" id="GJE02882.1"/>
    </source>
</evidence>
<protein>
    <submittedName>
        <fullName evidence="1">Uncharacterized protein</fullName>
    </submittedName>
</protein>